<feature type="transmembrane region" description="Helical" evidence="6">
    <location>
        <begin position="6"/>
        <end position="24"/>
    </location>
</feature>
<comment type="caution">
    <text evidence="8">The sequence shown here is derived from an EMBL/GenBank/DDBJ whole genome shotgun (WGS) entry which is preliminary data.</text>
</comment>
<accession>A0A1V3WF22</accession>
<feature type="compositionally biased region" description="Basic and acidic residues" evidence="7">
    <location>
        <begin position="376"/>
        <end position="385"/>
    </location>
</feature>
<dbReference type="AlphaFoldDB" id="A0A1V3WF22"/>
<feature type="region of interest" description="Disordered" evidence="7">
    <location>
        <begin position="343"/>
        <end position="407"/>
    </location>
</feature>
<dbReference type="GO" id="GO:0005315">
    <property type="term" value="F:phosphate transmembrane transporter activity"/>
    <property type="evidence" value="ECO:0007669"/>
    <property type="project" value="InterPro"/>
</dbReference>
<feature type="transmembrane region" description="Helical" evidence="6">
    <location>
        <begin position="107"/>
        <end position="129"/>
    </location>
</feature>
<organism evidence="8 9">
    <name type="scientific">Mycobacterium kansasii</name>
    <dbReference type="NCBI Taxonomy" id="1768"/>
    <lineage>
        <taxon>Bacteria</taxon>
        <taxon>Bacillati</taxon>
        <taxon>Actinomycetota</taxon>
        <taxon>Actinomycetes</taxon>
        <taxon>Mycobacteriales</taxon>
        <taxon>Mycobacteriaceae</taxon>
        <taxon>Mycobacterium</taxon>
    </lineage>
</organism>
<feature type="transmembrane region" description="Helical" evidence="6">
    <location>
        <begin position="45"/>
        <end position="68"/>
    </location>
</feature>
<feature type="transmembrane region" description="Helical" evidence="6">
    <location>
        <begin position="220"/>
        <end position="241"/>
    </location>
</feature>
<evidence type="ECO:0000256" key="1">
    <source>
        <dbReference type="ARBA" id="ARBA00004141"/>
    </source>
</evidence>
<feature type="transmembrane region" description="Helical" evidence="6">
    <location>
        <begin position="135"/>
        <end position="158"/>
    </location>
</feature>
<name>A0A1V3WF22_MYCKA</name>
<feature type="transmembrane region" description="Helical" evidence="6">
    <location>
        <begin position="74"/>
        <end position="95"/>
    </location>
</feature>
<keyword evidence="3 6" id="KW-0812">Transmembrane</keyword>
<comment type="similarity">
    <text evidence="6">Belongs to the inorganic phosphate transporter (PiT) (TC 2.A.20) family.</text>
</comment>
<proteinExistence type="inferred from homology"/>
<evidence type="ECO:0000256" key="4">
    <source>
        <dbReference type="ARBA" id="ARBA00022989"/>
    </source>
</evidence>
<evidence type="ECO:0000256" key="7">
    <source>
        <dbReference type="SAM" id="MobiDB-lite"/>
    </source>
</evidence>
<gene>
    <name evidence="8" type="ORF">BZL30_8756</name>
</gene>
<protein>
    <recommendedName>
        <fullName evidence="6">Phosphate transporter</fullName>
    </recommendedName>
</protein>
<keyword evidence="5 6" id="KW-0472">Membrane</keyword>
<evidence type="ECO:0000256" key="2">
    <source>
        <dbReference type="ARBA" id="ARBA00022448"/>
    </source>
</evidence>
<reference evidence="8 9" key="1">
    <citation type="submission" date="2017-02" db="EMBL/GenBank/DDBJ databases">
        <title>Complete genome sequences of Mycobacterium kansasii strains isolated from rhesus macaques.</title>
        <authorList>
            <person name="Panda A."/>
            <person name="Nagaraj S."/>
            <person name="Zhao X."/>
            <person name="Tettelin H."/>
            <person name="Detolla L.J."/>
        </authorList>
    </citation>
    <scope>NUCLEOTIDE SEQUENCE [LARGE SCALE GENOMIC DNA]</scope>
    <source>
        <strain evidence="8 9">11-3813</strain>
    </source>
</reference>
<sequence>MSLDLFLLIIVVITALAFDFTNGFHDTGNAMATSIASGALAPKTAVILSAVLNLVGAFLSTAVAATIAKGLIDANLVTLELVFAGLVGGIVWNLLTWLLGIPSSSSHALIGGIVGATIAAVGGHGVIWSGVVSKVLVPAVVAALLATFVAAAGTWLVYRVIRGLPGKRTESGFRHGQIGSASLVSLAHGTNDAQKTMGVIFLALMSYGAVSKTATMPPLWVIVSCAVAMAGGTYLGGWRIIRTLGKGLVEIKPPQGMAAESSSAAVILLSAHFGYALSTTQVATGSVLGSGVGKPGAEVRWGWPAGWWPHGSSRFHWPAWSGDHVRAGARHWRISRRLRRFRPGVPGRGRHLAAVTKSTSGPHERQRRLGRQPDGWTRRGREARRTAAFSTGTPTGAGTGTGTGNQW</sequence>
<dbReference type="EMBL" id="MVBM01000010">
    <property type="protein sequence ID" value="OOK65587.1"/>
    <property type="molecule type" value="Genomic_DNA"/>
</dbReference>
<keyword evidence="4 6" id="KW-1133">Transmembrane helix</keyword>
<dbReference type="InterPro" id="IPR001204">
    <property type="entry name" value="Phos_transporter"/>
</dbReference>
<evidence type="ECO:0000256" key="3">
    <source>
        <dbReference type="ARBA" id="ARBA00022692"/>
    </source>
</evidence>
<dbReference type="PANTHER" id="PTHR11101">
    <property type="entry name" value="PHOSPHATE TRANSPORTER"/>
    <property type="match status" value="1"/>
</dbReference>
<dbReference type="GO" id="GO:0035435">
    <property type="term" value="P:phosphate ion transmembrane transport"/>
    <property type="evidence" value="ECO:0007669"/>
    <property type="project" value="TreeGrafter"/>
</dbReference>
<comment type="subcellular location">
    <subcellularLocation>
        <location evidence="1 6">Membrane</location>
        <topology evidence="1 6">Multi-pass membrane protein</topology>
    </subcellularLocation>
</comment>
<evidence type="ECO:0000256" key="6">
    <source>
        <dbReference type="RuleBase" id="RU363058"/>
    </source>
</evidence>
<dbReference type="PANTHER" id="PTHR11101:SF54">
    <property type="entry name" value="LOW-AFFINITY INORGANIC PHOSPHATE TRANSPORTER-RELATED"/>
    <property type="match status" value="1"/>
</dbReference>
<keyword evidence="2 6" id="KW-0813">Transport</keyword>
<dbReference type="GO" id="GO:0016020">
    <property type="term" value="C:membrane"/>
    <property type="evidence" value="ECO:0007669"/>
    <property type="project" value="UniProtKB-SubCell"/>
</dbReference>
<feature type="compositionally biased region" description="Gly residues" evidence="7">
    <location>
        <begin position="395"/>
        <end position="407"/>
    </location>
</feature>
<evidence type="ECO:0000313" key="9">
    <source>
        <dbReference type="Proteomes" id="UP000189229"/>
    </source>
</evidence>
<evidence type="ECO:0000313" key="8">
    <source>
        <dbReference type="EMBL" id="OOK65587.1"/>
    </source>
</evidence>
<dbReference type="Pfam" id="PF01384">
    <property type="entry name" value="PHO4"/>
    <property type="match status" value="1"/>
</dbReference>
<evidence type="ECO:0000256" key="5">
    <source>
        <dbReference type="ARBA" id="ARBA00023136"/>
    </source>
</evidence>
<keyword evidence="6" id="KW-0592">Phosphate transport</keyword>
<dbReference type="Proteomes" id="UP000189229">
    <property type="component" value="Unassembled WGS sequence"/>
</dbReference>